<dbReference type="Pfam" id="PF14100">
    <property type="entry name" value="DUF6807"/>
    <property type="match status" value="1"/>
</dbReference>
<evidence type="ECO:0008006" key="4">
    <source>
        <dbReference type="Google" id="ProtNLM"/>
    </source>
</evidence>
<reference evidence="3" key="1">
    <citation type="submission" date="2019-08" db="EMBL/GenBank/DDBJ databases">
        <title>Limnoglobus roseus gen. nov., sp. nov., a novel freshwater planctomycete with a giant genome from the family Gemmataceae.</title>
        <authorList>
            <person name="Kulichevskaya I.S."/>
            <person name="Naumoff D.G."/>
            <person name="Miroshnikov K."/>
            <person name="Ivanova A."/>
            <person name="Philippov D.A."/>
            <person name="Hakobyan A."/>
            <person name="Rijpstra I.C."/>
            <person name="Sinninghe Damste J.S."/>
            <person name="Liesack W."/>
            <person name="Dedysh S.N."/>
        </authorList>
    </citation>
    <scope>NUCLEOTIDE SEQUENCE [LARGE SCALE GENOMIC DNA]</scope>
    <source>
        <strain evidence="3">PX52</strain>
    </source>
</reference>
<feature type="chain" id="PRO_5022852928" description="Methane oxygenase PmoA" evidence="1">
    <location>
        <begin position="23"/>
        <end position="324"/>
    </location>
</feature>
<protein>
    <recommendedName>
        <fullName evidence="4">Methane oxygenase PmoA</fullName>
    </recommendedName>
</protein>
<dbReference type="EMBL" id="CP042425">
    <property type="protein sequence ID" value="QEL20282.1"/>
    <property type="molecule type" value="Genomic_DNA"/>
</dbReference>
<keyword evidence="1" id="KW-0732">Signal</keyword>
<dbReference type="OrthoDB" id="253611at2"/>
<organism evidence="2 3">
    <name type="scientific">Limnoglobus roseus</name>
    <dbReference type="NCBI Taxonomy" id="2598579"/>
    <lineage>
        <taxon>Bacteria</taxon>
        <taxon>Pseudomonadati</taxon>
        <taxon>Planctomycetota</taxon>
        <taxon>Planctomycetia</taxon>
        <taxon>Gemmatales</taxon>
        <taxon>Gemmataceae</taxon>
        <taxon>Limnoglobus</taxon>
    </lineage>
</organism>
<feature type="signal peptide" evidence="1">
    <location>
        <begin position="1"/>
        <end position="22"/>
    </location>
</feature>
<dbReference type="RefSeq" id="WP_149114597.1">
    <property type="nucleotide sequence ID" value="NZ_CP042425.1"/>
</dbReference>
<keyword evidence="3" id="KW-1185">Reference proteome</keyword>
<proteinExistence type="predicted"/>
<gene>
    <name evidence="2" type="ORF">PX52LOC_07374</name>
</gene>
<dbReference type="Proteomes" id="UP000324974">
    <property type="component" value="Chromosome"/>
</dbReference>
<dbReference type="KEGG" id="lrs:PX52LOC_07374"/>
<evidence type="ECO:0000256" key="1">
    <source>
        <dbReference type="SAM" id="SignalP"/>
    </source>
</evidence>
<evidence type="ECO:0000313" key="3">
    <source>
        <dbReference type="Proteomes" id="UP000324974"/>
    </source>
</evidence>
<dbReference type="AlphaFoldDB" id="A0A5C1ARB5"/>
<dbReference type="InterPro" id="IPR029475">
    <property type="entry name" value="DUF6807"/>
</dbReference>
<evidence type="ECO:0000313" key="2">
    <source>
        <dbReference type="EMBL" id="QEL20282.1"/>
    </source>
</evidence>
<sequence length="324" mass="36868">MKRLSYSLGALFLSIGLLSAQAPKDAFHFEETKGEYVDLKYGDREVLRFVNKPRDGATKDTHYMSFKPFHQVFDPKTGTVNLSSGAHPLTKDFLFPHHRGIFFGFNKITYGEKQTADIWHGTNNVYSNVDKIVEQKADAKSATQVADISWHGSDGKTFAEETRTVVVPHTTDGTQIDWSTVLTTKLSKVRLDGDPQHAGFHFRANQEVSKNGKEKTYYLRPDGKGKVGETRNWDAKGKDAKTVNLPWNACSFVVADKRYTAVRINHPDNPKETRGSERDYGRFGDYFEYDLTPDHPLKLKYRVWVQEGEMTVEQCEAKAKEFTK</sequence>
<name>A0A5C1ARB5_9BACT</name>
<accession>A0A5C1ARB5</accession>